<protein>
    <submittedName>
        <fullName evidence="1">Uncharacterized protein</fullName>
    </submittedName>
</protein>
<dbReference type="AlphaFoldDB" id="A0A0K1Q065"/>
<evidence type="ECO:0000313" key="2">
    <source>
        <dbReference type="Proteomes" id="UP000064967"/>
    </source>
</evidence>
<dbReference type="EMBL" id="CP012333">
    <property type="protein sequence ID" value="AKU99031.1"/>
    <property type="molecule type" value="Genomic_DNA"/>
</dbReference>
<evidence type="ECO:0000313" key="1">
    <source>
        <dbReference type="EMBL" id="AKU99031.1"/>
    </source>
</evidence>
<dbReference type="KEGG" id="llu:AKJ09_05695"/>
<dbReference type="Proteomes" id="UP000064967">
    <property type="component" value="Chromosome"/>
</dbReference>
<sequence>MLVGKPSPPHVVTTQVSPTGRTEYVPNGVRLSSPSLTTEAFFGDEAMSRTVVHRRSETTWTLVRQDEVTHVRLSAGSTCIGCVEILGPPLTTYLVVLDADRMGVWIKTSSAEKLLFRSSSRIASITVSDVSREIAYLTETGELVVFSTAANQELLRLAAGEVVG</sequence>
<reference evidence="1 2" key="1">
    <citation type="submission" date="2015-08" db="EMBL/GenBank/DDBJ databases">
        <authorList>
            <person name="Babu N.S."/>
            <person name="Beckwith C.J."/>
            <person name="Beseler K.G."/>
            <person name="Brison A."/>
            <person name="Carone J.V."/>
            <person name="Caskin T.P."/>
            <person name="Diamond M."/>
            <person name="Durham M.E."/>
            <person name="Foxe J.M."/>
            <person name="Go M."/>
            <person name="Henderson B.A."/>
            <person name="Jones I.B."/>
            <person name="McGettigan J.A."/>
            <person name="Micheletti S.J."/>
            <person name="Nasrallah M.E."/>
            <person name="Ortiz D."/>
            <person name="Piller C.R."/>
            <person name="Privatt S.R."/>
            <person name="Schneider S.L."/>
            <person name="Sharp S."/>
            <person name="Smith T.C."/>
            <person name="Stanton J.D."/>
            <person name="Ullery H.E."/>
            <person name="Wilson R.J."/>
            <person name="Serrano M.G."/>
            <person name="Buck G."/>
            <person name="Lee V."/>
            <person name="Wang Y."/>
            <person name="Carvalho R."/>
            <person name="Voegtly L."/>
            <person name="Shi R."/>
            <person name="Duckworth R."/>
            <person name="Johnson A."/>
            <person name="Loviza R."/>
            <person name="Walstead R."/>
            <person name="Shah Z."/>
            <person name="Kiflezghi M."/>
            <person name="Wade K."/>
            <person name="Ball S.L."/>
            <person name="Bradley K.W."/>
            <person name="Asai D.J."/>
            <person name="Bowman C.A."/>
            <person name="Russell D.A."/>
            <person name="Pope W.H."/>
            <person name="Jacobs-Sera D."/>
            <person name="Hendrix R.W."/>
            <person name="Hatfull G.F."/>
        </authorList>
    </citation>
    <scope>NUCLEOTIDE SEQUENCE [LARGE SCALE GENOMIC DNA]</scope>
    <source>
        <strain evidence="1 2">DSM 27648</strain>
    </source>
</reference>
<name>A0A0K1Q065_9BACT</name>
<organism evidence="1 2">
    <name type="scientific">Labilithrix luteola</name>
    <dbReference type="NCBI Taxonomy" id="1391654"/>
    <lineage>
        <taxon>Bacteria</taxon>
        <taxon>Pseudomonadati</taxon>
        <taxon>Myxococcota</taxon>
        <taxon>Polyangia</taxon>
        <taxon>Polyangiales</taxon>
        <taxon>Labilitrichaceae</taxon>
        <taxon>Labilithrix</taxon>
    </lineage>
</organism>
<accession>A0A0K1Q065</accession>
<proteinExistence type="predicted"/>
<gene>
    <name evidence="1" type="ORF">AKJ09_05695</name>
</gene>
<keyword evidence="2" id="KW-1185">Reference proteome</keyword>